<evidence type="ECO:0000256" key="1">
    <source>
        <dbReference type="SAM" id="MobiDB-lite"/>
    </source>
</evidence>
<evidence type="ECO:0000256" key="2">
    <source>
        <dbReference type="SAM" id="SignalP"/>
    </source>
</evidence>
<keyword evidence="4" id="KW-1185">Reference proteome</keyword>
<dbReference type="EMBL" id="CADCXY010000006">
    <property type="protein sequence ID" value="CAB0151734.1"/>
    <property type="molecule type" value="Genomic_DNA"/>
</dbReference>
<feature type="compositionally biased region" description="Basic and acidic residues" evidence="1">
    <location>
        <begin position="320"/>
        <end position="347"/>
    </location>
</feature>
<sequence length="511" mass="59790">MFKLSMAKAPFFKFSVLSLALATSVGCTAITTAHAESESYSVSTTNGVYSQADLDRMLAPVALYPDSLLSHILIAATYPLEVVQAERWTRRNDHLSAQQALEQADNESWDPSVKALVATPDVLKQMSENLEWTQAVGEAFIAQQEDVLASIQVLRDKAYIAGNLRSDETVTVARQERTIRIETVRREYVYVPVYDARYVYGPWWHRTPPVYWGYPGLSVSLGSGIRWSFSYHVPQWYFFSDFYWPNRYVVVHHHHYHNRDRRDHRRDRRDYRPTPNDGDRWRHDPRHRRNVDYRHRELVQNPPPRIGKESPGRVVGAPVKDTRPPQVEVRRRLLEAEAQPRMRRVGEGGRVAAKPGEVEQKPTTPVMRQQPFYEQKPVEPVMRQQPRFEPKPSEPVMRQQPRFEPKPSEPVMRQQPRFEPKPSEPVMRQQPRFERKPSQPVMRQQPRFEPKPSEPVMRQQPRFERKPSQPVMRQQPRFEPKPSQPVMRQQPTMEAKPVRQPTKSKEASHID</sequence>
<dbReference type="Pfam" id="PF11737">
    <property type="entry name" value="DUF3300"/>
    <property type="match status" value="1"/>
</dbReference>
<organism evidence="3 4">
    <name type="scientific">Pseudidiomarina piscicola</name>
    <dbReference type="NCBI Taxonomy" id="2614830"/>
    <lineage>
        <taxon>Bacteria</taxon>
        <taxon>Pseudomonadati</taxon>
        <taxon>Pseudomonadota</taxon>
        <taxon>Gammaproteobacteria</taxon>
        <taxon>Alteromonadales</taxon>
        <taxon>Idiomarinaceae</taxon>
        <taxon>Pseudidiomarina</taxon>
    </lineage>
</organism>
<dbReference type="Proteomes" id="UP000481517">
    <property type="component" value="Unassembled WGS sequence"/>
</dbReference>
<feature type="compositionally biased region" description="Basic and acidic residues" evidence="1">
    <location>
        <begin position="268"/>
        <end position="282"/>
    </location>
</feature>
<evidence type="ECO:0000313" key="3">
    <source>
        <dbReference type="EMBL" id="CAB0151734.1"/>
    </source>
</evidence>
<feature type="region of interest" description="Disordered" evidence="1">
    <location>
        <begin position="255"/>
        <end position="285"/>
    </location>
</feature>
<gene>
    <name evidence="3" type="primary">pac</name>
    <name evidence="3" type="ORF">PSI9734_02102</name>
</gene>
<reference evidence="3 4" key="1">
    <citation type="submission" date="2020-02" db="EMBL/GenBank/DDBJ databases">
        <authorList>
            <person name="Rodrigo-Torres L."/>
            <person name="Arahal R. D."/>
            <person name="Lucena T."/>
        </authorList>
    </citation>
    <scope>NUCLEOTIDE SEQUENCE [LARGE SCALE GENOMIC DNA]</scope>
    <source>
        <strain evidence="3 4">CECT 9734</strain>
    </source>
</reference>
<feature type="compositionally biased region" description="Basic residues" evidence="1">
    <location>
        <begin position="255"/>
        <end position="267"/>
    </location>
</feature>
<dbReference type="RefSeq" id="WP_173921098.1">
    <property type="nucleotide sequence ID" value="NZ_CADCXY010000006.1"/>
</dbReference>
<dbReference type="InterPro" id="IPR021728">
    <property type="entry name" value="DUF3300"/>
</dbReference>
<protein>
    <submittedName>
        <fullName evidence="3">Major cell-surface adhesin PAc</fullName>
    </submittedName>
</protein>
<feature type="region of interest" description="Disordered" evidence="1">
    <location>
        <begin position="300"/>
        <end position="511"/>
    </location>
</feature>
<proteinExistence type="predicted"/>
<name>A0A6S6WSI1_9GAMM</name>
<feature type="chain" id="PRO_5028896478" evidence="2">
    <location>
        <begin position="36"/>
        <end position="511"/>
    </location>
</feature>
<dbReference type="PANTHER" id="PTHR40269">
    <property type="entry name" value="OUTER MEMBRANE PROTEIN-RELATED"/>
    <property type="match status" value="1"/>
</dbReference>
<feature type="signal peptide" evidence="2">
    <location>
        <begin position="1"/>
        <end position="35"/>
    </location>
</feature>
<keyword evidence="2" id="KW-0732">Signal</keyword>
<accession>A0A6S6WSI1</accession>
<dbReference type="PANTHER" id="PTHR40269:SF1">
    <property type="entry name" value="OUTER MEMBRANE PROTEIN"/>
    <property type="match status" value="1"/>
</dbReference>
<dbReference type="PROSITE" id="PS51257">
    <property type="entry name" value="PROKAR_LIPOPROTEIN"/>
    <property type="match status" value="1"/>
</dbReference>
<dbReference type="AlphaFoldDB" id="A0A6S6WSI1"/>
<evidence type="ECO:0000313" key="4">
    <source>
        <dbReference type="Proteomes" id="UP000481517"/>
    </source>
</evidence>